<proteinExistence type="predicted"/>
<gene>
    <name evidence="3" type="ORF">CEUSTIGMA_g1447.t1</name>
</gene>
<dbReference type="AlphaFoldDB" id="A0A250WT48"/>
<evidence type="ECO:0000313" key="3">
    <source>
        <dbReference type="EMBL" id="GAX73997.1"/>
    </source>
</evidence>
<dbReference type="Proteomes" id="UP000232323">
    <property type="component" value="Unassembled WGS sequence"/>
</dbReference>
<evidence type="ECO:0000256" key="2">
    <source>
        <dbReference type="SAM" id="MobiDB-lite"/>
    </source>
</evidence>
<feature type="region of interest" description="Disordered" evidence="2">
    <location>
        <begin position="349"/>
        <end position="428"/>
    </location>
</feature>
<feature type="compositionally biased region" description="Basic and acidic residues" evidence="2">
    <location>
        <begin position="349"/>
        <end position="424"/>
    </location>
</feature>
<sequence>MFKNISILCITSFRTRNIWPIATNKVLDGTSYCVEALQDEGPIPVDPQLQDLFTRLSRARKQEQKLKQSSATPSLLPALGQPRQPRVTAAASSRQPSILHLESLPQLLATIAWAFGQVKFYHNIWGKMARLLIDHPDILRRMDPDDLKRLAVGFARVKVYDKRLFKQIAQNAMRCLQRLSPHQMTQIVWSFSEVRHMGEDLLLEAINDKAVTSLQNLEKTDMICLARSLAELHALKVKLFVKMLPYWRPEVLSSLKLPSLLDILTTVAILGNYIARHQTIKSDSDQASVAKLLLVSAPLVMNHVETTLKELEIKLKQERVDLKGVEADPKERVDLKGIEADPKERVDLKGVEADPEERGDLKGIEADPEERGDLKGVEADPKERVDLKGVEADPEERVDLKGIEADPKERVDLKGVEADPKDAEASSSEIALKPEWPVWERASQAFLLSSLIKPSIGKEVVSKIKLLEPYKVRGVIHATAAGNESKTSS</sequence>
<keyword evidence="4" id="KW-1185">Reference proteome</keyword>
<comment type="caution">
    <text evidence="3">The sequence shown here is derived from an EMBL/GenBank/DDBJ whole genome shotgun (WGS) entry which is preliminary data.</text>
</comment>
<evidence type="ECO:0000313" key="4">
    <source>
        <dbReference type="Proteomes" id="UP000232323"/>
    </source>
</evidence>
<feature type="coiled-coil region" evidence="1">
    <location>
        <begin position="301"/>
        <end position="328"/>
    </location>
</feature>
<accession>A0A250WT48</accession>
<dbReference type="EMBL" id="BEGY01000005">
    <property type="protein sequence ID" value="GAX73997.1"/>
    <property type="molecule type" value="Genomic_DNA"/>
</dbReference>
<reference evidence="3 4" key="1">
    <citation type="submission" date="2017-08" db="EMBL/GenBank/DDBJ databases">
        <title>Acidophilic green algal genome provides insights into adaptation to an acidic environment.</title>
        <authorList>
            <person name="Hirooka S."/>
            <person name="Hirose Y."/>
            <person name="Kanesaki Y."/>
            <person name="Higuchi S."/>
            <person name="Fujiwara T."/>
            <person name="Onuma R."/>
            <person name="Era A."/>
            <person name="Ohbayashi R."/>
            <person name="Uzuka A."/>
            <person name="Nozaki H."/>
            <person name="Yoshikawa H."/>
            <person name="Miyagishima S.Y."/>
        </authorList>
    </citation>
    <scope>NUCLEOTIDE SEQUENCE [LARGE SCALE GENOMIC DNA]</scope>
    <source>
        <strain evidence="3 4">NIES-2499</strain>
    </source>
</reference>
<organism evidence="3 4">
    <name type="scientific">Chlamydomonas eustigma</name>
    <dbReference type="NCBI Taxonomy" id="1157962"/>
    <lineage>
        <taxon>Eukaryota</taxon>
        <taxon>Viridiplantae</taxon>
        <taxon>Chlorophyta</taxon>
        <taxon>core chlorophytes</taxon>
        <taxon>Chlorophyceae</taxon>
        <taxon>CS clade</taxon>
        <taxon>Chlamydomonadales</taxon>
        <taxon>Chlamydomonadaceae</taxon>
        <taxon>Chlamydomonas</taxon>
    </lineage>
</organism>
<evidence type="ECO:0000256" key="1">
    <source>
        <dbReference type="SAM" id="Coils"/>
    </source>
</evidence>
<protein>
    <submittedName>
        <fullName evidence="3">Uncharacterized protein</fullName>
    </submittedName>
</protein>
<name>A0A250WT48_9CHLO</name>
<keyword evidence="1" id="KW-0175">Coiled coil</keyword>
<dbReference type="OrthoDB" id="551578at2759"/>